<evidence type="ECO:0000256" key="1">
    <source>
        <dbReference type="SAM" id="MobiDB-lite"/>
    </source>
</evidence>
<sequence length="60" mass="6614">MPDNTGPEENDVETTADHTPVIWPEPSRLDAWWRDIMADPDSPGPAGESEPFPPSLTRNA</sequence>
<dbReference type="RefSeq" id="WP_068048946.1">
    <property type="nucleotide sequence ID" value="NZ_JAAXOO010000003.1"/>
</dbReference>
<gene>
    <name evidence="2" type="ORF">HGA13_12825</name>
</gene>
<reference evidence="2 3" key="1">
    <citation type="submission" date="2020-04" db="EMBL/GenBank/DDBJ databases">
        <title>MicrobeNet Type strains.</title>
        <authorList>
            <person name="Nicholson A.C."/>
        </authorList>
    </citation>
    <scope>NUCLEOTIDE SEQUENCE [LARGE SCALE GENOMIC DNA]</scope>
    <source>
        <strain evidence="2 3">DSM 45078</strain>
    </source>
</reference>
<organism evidence="2 3">
    <name type="scientific">Nocardia speluncae</name>
    <dbReference type="NCBI Taxonomy" id="419477"/>
    <lineage>
        <taxon>Bacteria</taxon>
        <taxon>Bacillati</taxon>
        <taxon>Actinomycetota</taxon>
        <taxon>Actinomycetes</taxon>
        <taxon>Mycobacteriales</taxon>
        <taxon>Nocardiaceae</taxon>
        <taxon>Nocardia</taxon>
    </lineage>
</organism>
<dbReference type="EMBL" id="JAAXOO010000003">
    <property type="protein sequence ID" value="NKY33953.1"/>
    <property type="molecule type" value="Genomic_DNA"/>
</dbReference>
<feature type="compositionally biased region" description="Acidic residues" evidence="1">
    <location>
        <begin position="1"/>
        <end position="14"/>
    </location>
</feature>
<name>A0A846XH77_9NOCA</name>
<evidence type="ECO:0000313" key="3">
    <source>
        <dbReference type="Proteomes" id="UP000565715"/>
    </source>
</evidence>
<accession>A0A846XH77</accession>
<keyword evidence="3" id="KW-1185">Reference proteome</keyword>
<feature type="region of interest" description="Disordered" evidence="1">
    <location>
        <begin position="1"/>
        <end position="24"/>
    </location>
</feature>
<dbReference type="AlphaFoldDB" id="A0A846XH77"/>
<proteinExistence type="predicted"/>
<evidence type="ECO:0000313" key="2">
    <source>
        <dbReference type="EMBL" id="NKY33953.1"/>
    </source>
</evidence>
<feature type="region of interest" description="Disordered" evidence="1">
    <location>
        <begin position="36"/>
        <end position="60"/>
    </location>
</feature>
<dbReference type="Proteomes" id="UP000565715">
    <property type="component" value="Unassembled WGS sequence"/>
</dbReference>
<comment type="caution">
    <text evidence="2">The sequence shown here is derived from an EMBL/GenBank/DDBJ whole genome shotgun (WGS) entry which is preliminary data.</text>
</comment>
<protein>
    <submittedName>
        <fullName evidence="2">Uncharacterized protein</fullName>
    </submittedName>
</protein>